<dbReference type="AlphaFoldDB" id="A0A221VYL6"/>
<dbReference type="CDD" id="cd08899">
    <property type="entry name" value="SRPBCC_CalC_Aha1-like_6"/>
    <property type="match status" value="1"/>
</dbReference>
<dbReference type="KEGG" id="ahg:AHOG_04830"/>
<feature type="compositionally biased region" description="Basic and acidic residues" evidence="2">
    <location>
        <begin position="217"/>
        <end position="227"/>
    </location>
</feature>
<dbReference type="Proteomes" id="UP000204221">
    <property type="component" value="Chromosome"/>
</dbReference>
<dbReference type="OrthoDB" id="9803476at2"/>
<feature type="domain" description="Activator of Hsp90 ATPase homologue 1/2-like C-terminal" evidence="3">
    <location>
        <begin position="25"/>
        <end position="141"/>
    </location>
</feature>
<dbReference type="InterPro" id="IPR013538">
    <property type="entry name" value="ASHA1/2-like_C"/>
</dbReference>
<dbReference type="Pfam" id="PF08327">
    <property type="entry name" value="AHSA1"/>
    <property type="match status" value="1"/>
</dbReference>
<proteinExistence type="inferred from homology"/>
<dbReference type="EMBL" id="CP022521">
    <property type="protein sequence ID" value="ASO18620.1"/>
    <property type="molecule type" value="Genomic_DNA"/>
</dbReference>
<sequence>MDPTEPTLHTVDGRPQLRLRRELAHPPAKVWRAITDPAELVHWFPAAVRTELRAGAPMHFVFDGGELVDTDGEILEIDPPRVFVYRWGQEVLRWEIVPAEHGCVLDFSHTFTGPDAWGDRLAAPRHAAGWMDCLDALDDRLDGRPTPASGPADGGWFDRCERYTEAFGVAEGLVDETPEGFRLRVARDLVQSAEEIWAVLGSDEETTPPDAAASAGRAEDAENRDADGDATPTTAPSGSPAVGAAPPLRFTNGFVPAGPVVAVEPARVLEYRWEHDGAPAGVLRWEFHAHDYGCAIQIVQTVPAALADSRADALAAWQTHLEVLARTLHGRPQCWPFDRTEELRRRYEARLS</sequence>
<evidence type="ECO:0000259" key="3">
    <source>
        <dbReference type="Pfam" id="PF08327"/>
    </source>
</evidence>
<name>A0A221VYL6_9PSEU</name>
<organism evidence="4 5">
    <name type="scientific">Actinoalloteichus hoggarensis</name>
    <dbReference type="NCBI Taxonomy" id="1470176"/>
    <lineage>
        <taxon>Bacteria</taxon>
        <taxon>Bacillati</taxon>
        <taxon>Actinomycetota</taxon>
        <taxon>Actinomycetes</taxon>
        <taxon>Pseudonocardiales</taxon>
        <taxon>Pseudonocardiaceae</taxon>
        <taxon>Actinoalloteichus</taxon>
    </lineage>
</organism>
<keyword evidence="5" id="KW-1185">Reference proteome</keyword>
<protein>
    <recommendedName>
        <fullName evidence="3">Activator of Hsp90 ATPase homologue 1/2-like C-terminal domain-containing protein</fullName>
    </recommendedName>
</protein>
<feature type="region of interest" description="Disordered" evidence="2">
    <location>
        <begin position="200"/>
        <end position="244"/>
    </location>
</feature>
<dbReference type="SUPFAM" id="SSF55961">
    <property type="entry name" value="Bet v1-like"/>
    <property type="match status" value="2"/>
</dbReference>
<reference evidence="4 5" key="1">
    <citation type="submission" date="2017-07" db="EMBL/GenBank/DDBJ databases">
        <title>Complete genome sequence of Actinoalloteichus hoggarensis DSM 45943, type strain of Actinoalloteichus hoggarensis.</title>
        <authorList>
            <person name="Ruckert C."/>
            <person name="Nouioui I."/>
            <person name="Willmese J."/>
            <person name="van Wezel G."/>
            <person name="Klenk H.-P."/>
            <person name="Kalinowski J."/>
            <person name="Zotchev S.B."/>
        </authorList>
    </citation>
    <scope>NUCLEOTIDE SEQUENCE [LARGE SCALE GENOMIC DNA]</scope>
    <source>
        <strain evidence="4 5">DSM 45943</strain>
    </source>
</reference>
<dbReference type="InterPro" id="IPR023393">
    <property type="entry name" value="START-like_dom_sf"/>
</dbReference>
<feature type="compositionally biased region" description="Low complexity" evidence="2">
    <location>
        <begin position="235"/>
        <end position="244"/>
    </location>
</feature>
<evidence type="ECO:0000313" key="5">
    <source>
        <dbReference type="Proteomes" id="UP000204221"/>
    </source>
</evidence>
<evidence type="ECO:0000313" key="4">
    <source>
        <dbReference type="EMBL" id="ASO18620.1"/>
    </source>
</evidence>
<accession>A0A221VYL6</accession>
<comment type="similarity">
    <text evidence="1">Belongs to the AHA1 family.</text>
</comment>
<evidence type="ECO:0000256" key="2">
    <source>
        <dbReference type="SAM" id="MobiDB-lite"/>
    </source>
</evidence>
<dbReference type="RefSeq" id="WP_093940268.1">
    <property type="nucleotide sequence ID" value="NZ_CP022521.1"/>
</dbReference>
<dbReference type="Gene3D" id="3.30.530.20">
    <property type="match status" value="2"/>
</dbReference>
<gene>
    <name evidence="4" type="ORF">AHOG_04830</name>
</gene>
<evidence type="ECO:0000256" key="1">
    <source>
        <dbReference type="ARBA" id="ARBA00006817"/>
    </source>
</evidence>